<dbReference type="InterPro" id="IPR008160">
    <property type="entry name" value="Collagen"/>
</dbReference>
<dbReference type="PANTHER" id="PTHR15427:SF29">
    <property type="entry name" value="COMPLEMENT C1Q SUBCOMPONENT SUBUNIT C"/>
    <property type="match status" value="1"/>
</dbReference>
<dbReference type="SUPFAM" id="SSF49842">
    <property type="entry name" value="TNF-like"/>
    <property type="match status" value="1"/>
</dbReference>
<dbReference type="SMART" id="SM00110">
    <property type="entry name" value="C1Q"/>
    <property type="match status" value="1"/>
</dbReference>
<sequence length="233" mass="25292">MFCCLLLLLSLAVPNLLAQDSCLLRGMPGIPGHPGRDGRDGLKGEKGEPGSLTHVGSRLKGERGDPGPEGFVGKRGASGEPGQPGPQGTKGLPGEEGEPGYAGVPARAAFSVALGTSEYPDRASVIRFTKVFTNLHNDYNTQSGRFRCRVPGTYYFVYHASIDNNLCVKMKLDDTVLASFCDHRSKRRQVTSGGLAVRMFRDQEVFLETTDYRGMRGQRFGYSVFSGFLLEAH</sequence>
<feature type="chain" id="PRO_5034686503" description="C1q domain-containing protein" evidence="6">
    <location>
        <begin position="19"/>
        <end position="233"/>
    </location>
</feature>
<comment type="subcellular location">
    <subcellularLocation>
        <location evidence="1">Secreted</location>
        <location evidence="1">Extracellular space</location>
        <location evidence="1">Extracellular matrix</location>
    </subcellularLocation>
</comment>
<dbReference type="PRINTS" id="PR00007">
    <property type="entry name" value="COMPLEMNTC1Q"/>
</dbReference>
<dbReference type="InterPro" id="IPR050392">
    <property type="entry name" value="Collagen/C1q_domain"/>
</dbReference>
<evidence type="ECO:0000256" key="3">
    <source>
        <dbReference type="ARBA" id="ARBA00022530"/>
    </source>
</evidence>
<keyword evidence="4 6" id="KW-0732">Signal</keyword>
<accession>A0A8C6WGL7</accession>
<feature type="region of interest" description="Disordered" evidence="5">
    <location>
        <begin position="29"/>
        <end position="100"/>
    </location>
</feature>
<evidence type="ECO:0000256" key="5">
    <source>
        <dbReference type="SAM" id="MobiDB-lite"/>
    </source>
</evidence>
<evidence type="ECO:0000256" key="2">
    <source>
        <dbReference type="ARBA" id="ARBA00022525"/>
    </source>
</evidence>
<dbReference type="InterPro" id="IPR008983">
    <property type="entry name" value="Tumour_necrosis_fac-like_dom"/>
</dbReference>
<feature type="compositionally biased region" description="Basic and acidic residues" evidence="5">
    <location>
        <begin position="34"/>
        <end position="48"/>
    </location>
</feature>
<evidence type="ECO:0000256" key="4">
    <source>
        <dbReference type="ARBA" id="ARBA00022729"/>
    </source>
</evidence>
<organism evidence="8 9">
    <name type="scientific">Neogobius melanostomus</name>
    <name type="common">round goby</name>
    <dbReference type="NCBI Taxonomy" id="47308"/>
    <lineage>
        <taxon>Eukaryota</taxon>
        <taxon>Metazoa</taxon>
        <taxon>Chordata</taxon>
        <taxon>Craniata</taxon>
        <taxon>Vertebrata</taxon>
        <taxon>Euteleostomi</taxon>
        <taxon>Actinopterygii</taxon>
        <taxon>Neopterygii</taxon>
        <taxon>Teleostei</taxon>
        <taxon>Neoteleostei</taxon>
        <taxon>Acanthomorphata</taxon>
        <taxon>Gobiaria</taxon>
        <taxon>Gobiiformes</taxon>
        <taxon>Gobioidei</taxon>
        <taxon>Gobiidae</taxon>
        <taxon>Benthophilinae</taxon>
        <taxon>Neogobiini</taxon>
        <taxon>Neogobius</taxon>
    </lineage>
</organism>
<protein>
    <recommendedName>
        <fullName evidence="7">C1q domain-containing protein</fullName>
    </recommendedName>
</protein>
<keyword evidence="3" id="KW-0272">Extracellular matrix</keyword>
<name>A0A8C6WGL7_9GOBI</name>
<keyword evidence="2" id="KW-0964">Secreted</keyword>
<dbReference type="PANTHER" id="PTHR15427">
    <property type="entry name" value="EMILIN ELASTIN MICROFIBRIL INTERFACE-LOCATED PROTEIN ELASTIN MICROFIBRIL INTERFACER"/>
    <property type="match status" value="1"/>
</dbReference>
<dbReference type="Ensembl" id="ENSNMLT00000006239.1">
    <property type="protein sequence ID" value="ENSNMLP00000005428.1"/>
    <property type="gene ID" value="ENSNMLG00000003978.1"/>
</dbReference>
<evidence type="ECO:0000313" key="9">
    <source>
        <dbReference type="Proteomes" id="UP000694523"/>
    </source>
</evidence>
<dbReference type="InterPro" id="IPR001073">
    <property type="entry name" value="C1q_dom"/>
</dbReference>
<dbReference type="AlphaFoldDB" id="A0A8C6WGL7"/>
<feature type="signal peptide" evidence="6">
    <location>
        <begin position="1"/>
        <end position="18"/>
    </location>
</feature>
<reference evidence="8" key="2">
    <citation type="submission" date="2025-09" db="UniProtKB">
        <authorList>
            <consortium name="Ensembl"/>
        </authorList>
    </citation>
    <scope>IDENTIFICATION</scope>
</reference>
<evidence type="ECO:0000256" key="6">
    <source>
        <dbReference type="SAM" id="SignalP"/>
    </source>
</evidence>
<reference evidence="8" key="1">
    <citation type="submission" date="2025-08" db="UniProtKB">
        <authorList>
            <consortium name="Ensembl"/>
        </authorList>
    </citation>
    <scope>IDENTIFICATION</scope>
</reference>
<dbReference type="Gene3D" id="2.60.120.40">
    <property type="match status" value="1"/>
</dbReference>
<dbReference type="PROSITE" id="PS50871">
    <property type="entry name" value="C1Q"/>
    <property type="match status" value="1"/>
</dbReference>
<evidence type="ECO:0000259" key="7">
    <source>
        <dbReference type="PROSITE" id="PS50871"/>
    </source>
</evidence>
<feature type="domain" description="C1q" evidence="7">
    <location>
        <begin position="103"/>
        <end position="233"/>
    </location>
</feature>
<dbReference type="Pfam" id="PF01391">
    <property type="entry name" value="Collagen"/>
    <property type="match status" value="1"/>
</dbReference>
<evidence type="ECO:0000256" key="1">
    <source>
        <dbReference type="ARBA" id="ARBA00004498"/>
    </source>
</evidence>
<keyword evidence="9" id="KW-1185">Reference proteome</keyword>
<proteinExistence type="predicted"/>
<evidence type="ECO:0000313" key="8">
    <source>
        <dbReference type="Ensembl" id="ENSNMLP00000005428.1"/>
    </source>
</evidence>
<dbReference type="Pfam" id="PF00386">
    <property type="entry name" value="C1q"/>
    <property type="match status" value="1"/>
</dbReference>
<dbReference type="Proteomes" id="UP000694523">
    <property type="component" value="Unplaced"/>
</dbReference>